<evidence type="ECO:0000313" key="1">
    <source>
        <dbReference type="EMBL" id="CAK9275729.1"/>
    </source>
</evidence>
<evidence type="ECO:0000313" key="2">
    <source>
        <dbReference type="Proteomes" id="UP001497444"/>
    </source>
</evidence>
<reference evidence="1" key="1">
    <citation type="submission" date="2024-02" db="EMBL/GenBank/DDBJ databases">
        <authorList>
            <consortium name="ELIXIR-Norway"/>
            <consortium name="Elixir Norway"/>
        </authorList>
    </citation>
    <scope>NUCLEOTIDE SEQUENCE</scope>
</reference>
<proteinExistence type="predicted"/>
<dbReference type="Proteomes" id="UP001497444">
    <property type="component" value="Chromosome 7"/>
</dbReference>
<dbReference type="EMBL" id="OZ020102">
    <property type="protein sequence ID" value="CAK9275729.1"/>
    <property type="molecule type" value="Genomic_DNA"/>
</dbReference>
<gene>
    <name evidence="1" type="ORF">CSSPJE1EN1_LOCUS21207</name>
</gene>
<protein>
    <submittedName>
        <fullName evidence="1">Uncharacterized protein</fullName>
    </submittedName>
</protein>
<sequence>MTGLERIIRRKSDRHRTNQGRNDGNVVTYNAATTRNPAIAMALLLLQHCWCYALRCCCCACCGVVVTALLLQRYCCNVLRHCCYNVIVATLLLWHCCYNVTVATHCGTTTAVMALRHYCCRGAARAVTLLLLVPRGCYYNAARAAMLLQRWCCGTAAAMVLQRCCYNALLVLRRCG</sequence>
<name>A0ABP0XB03_9BRYO</name>
<accession>A0ABP0XB03</accession>
<keyword evidence="2" id="KW-1185">Reference proteome</keyword>
<organism evidence="1 2">
    <name type="scientific">Sphagnum jensenii</name>
    <dbReference type="NCBI Taxonomy" id="128206"/>
    <lineage>
        <taxon>Eukaryota</taxon>
        <taxon>Viridiplantae</taxon>
        <taxon>Streptophyta</taxon>
        <taxon>Embryophyta</taxon>
        <taxon>Bryophyta</taxon>
        <taxon>Sphagnophytina</taxon>
        <taxon>Sphagnopsida</taxon>
        <taxon>Sphagnales</taxon>
        <taxon>Sphagnaceae</taxon>
        <taxon>Sphagnum</taxon>
    </lineage>
</organism>